<dbReference type="EMBL" id="CM045760">
    <property type="protein sequence ID" value="KAI8026912.1"/>
    <property type="molecule type" value="Genomic_DNA"/>
</dbReference>
<organism evidence="1 2">
    <name type="scientific">Camellia lanceoleosa</name>
    <dbReference type="NCBI Taxonomy" id="1840588"/>
    <lineage>
        <taxon>Eukaryota</taxon>
        <taxon>Viridiplantae</taxon>
        <taxon>Streptophyta</taxon>
        <taxon>Embryophyta</taxon>
        <taxon>Tracheophyta</taxon>
        <taxon>Spermatophyta</taxon>
        <taxon>Magnoliopsida</taxon>
        <taxon>eudicotyledons</taxon>
        <taxon>Gunneridae</taxon>
        <taxon>Pentapetalae</taxon>
        <taxon>asterids</taxon>
        <taxon>Ericales</taxon>
        <taxon>Theaceae</taxon>
        <taxon>Camellia</taxon>
    </lineage>
</organism>
<dbReference type="Proteomes" id="UP001060215">
    <property type="component" value="Chromosome 3"/>
</dbReference>
<reference evidence="1 2" key="1">
    <citation type="journal article" date="2022" name="Plant J.">
        <title>Chromosome-level genome of Camellia lanceoleosa provides a valuable resource for understanding genome evolution and self-incompatibility.</title>
        <authorList>
            <person name="Gong W."/>
            <person name="Xiao S."/>
            <person name="Wang L."/>
            <person name="Liao Z."/>
            <person name="Chang Y."/>
            <person name="Mo W."/>
            <person name="Hu G."/>
            <person name="Li W."/>
            <person name="Zhao G."/>
            <person name="Zhu H."/>
            <person name="Hu X."/>
            <person name="Ji K."/>
            <person name="Xiang X."/>
            <person name="Song Q."/>
            <person name="Yuan D."/>
            <person name="Jin S."/>
            <person name="Zhang L."/>
        </authorList>
    </citation>
    <scope>NUCLEOTIDE SEQUENCE [LARGE SCALE GENOMIC DNA]</scope>
    <source>
        <strain evidence="1">SQ_2022a</strain>
    </source>
</reference>
<keyword evidence="2" id="KW-1185">Reference proteome</keyword>
<evidence type="ECO:0000313" key="1">
    <source>
        <dbReference type="EMBL" id="KAI8026912.1"/>
    </source>
</evidence>
<proteinExistence type="predicted"/>
<protein>
    <submittedName>
        <fullName evidence="1">Uncharacterized protein</fullName>
    </submittedName>
</protein>
<name>A0ACC0ILT8_9ERIC</name>
<sequence>MKNKKKKNDSSSSNDDRENYRTTSLSTVVLDYVKRWFQKAKGDDFSSEFVGGIVNAINVGYIELAWLPGSEGNAGTGR</sequence>
<comment type="caution">
    <text evidence="1">The sequence shown here is derived from an EMBL/GenBank/DDBJ whole genome shotgun (WGS) entry which is preliminary data.</text>
</comment>
<gene>
    <name evidence="1" type="ORF">LOK49_LG02G03573</name>
</gene>
<evidence type="ECO:0000313" key="2">
    <source>
        <dbReference type="Proteomes" id="UP001060215"/>
    </source>
</evidence>
<accession>A0ACC0ILT8</accession>